<evidence type="ECO:0000256" key="3">
    <source>
        <dbReference type="ARBA" id="ARBA00023163"/>
    </source>
</evidence>
<dbReference type="InterPro" id="IPR005471">
    <property type="entry name" value="Tscrpt_reg_IclR_N"/>
</dbReference>
<dbReference type="PROSITE" id="PS51077">
    <property type="entry name" value="HTH_ICLR"/>
    <property type="match status" value="1"/>
</dbReference>
<dbReference type="InterPro" id="IPR014757">
    <property type="entry name" value="Tscrpt_reg_IclR_C"/>
</dbReference>
<dbReference type="PROSITE" id="PS51078">
    <property type="entry name" value="ICLR_ED"/>
    <property type="match status" value="1"/>
</dbReference>
<feature type="domain" description="HTH iclR-type" evidence="4">
    <location>
        <begin position="17"/>
        <end position="78"/>
    </location>
</feature>
<evidence type="ECO:0000259" key="4">
    <source>
        <dbReference type="PROSITE" id="PS51077"/>
    </source>
</evidence>
<dbReference type="Proteomes" id="UP000004245">
    <property type="component" value="Unassembled WGS sequence"/>
</dbReference>
<evidence type="ECO:0000256" key="1">
    <source>
        <dbReference type="ARBA" id="ARBA00023015"/>
    </source>
</evidence>
<dbReference type="SMART" id="SM00346">
    <property type="entry name" value="HTH_ICLR"/>
    <property type="match status" value="1"/>
</dbReference>
<dbReference type="PANTHER" id="PTHR30136:SF24">
    <property type="entry name" value="HTH-TYPE TRANSCRIPTIONAL REPRESSOR ALLR"/>
    <property type="match status" value="1"/>
</dbReference>
<dbReference type="InterPro" id="IPR036390">
    <property type="entry name" value="WH_DNA-bd_sf"/>
</dbReference>
<evidence type="ECO:0000313" key="6">
    <source>
        <dbReference type="EMBL" id="EGD23307.1"/>
    </source>
</evidence>
<evidence type="ECO:0000259" key="5">
    <source>
        <dbReference type="PROSITE" id="PS51078"/>
    </source>
</evidence>
<dbReference type="GO" id="GO:0003700">
    <property type="term" value="F:DNA-binding transcription factor activity"/>
    <property type="evidence" value="ECO:0007669"/>
    <property type="project" value="TreeGrafter"/>
</dbReference>
<feature type="domain" description="IclR-ED" evidence="5">
    <location>
        <begin position="79"/>
        <end position="256"/>
    </location>
</feature>
<dbReference type="AlphaFoldDB" id="E9T395"/>
<gene>
    <name evidence="6" type="ORF">HMPREF0724_13124</name>
</gene>
<dbReference type="SUPFAM" id="SSF55781">
    <property type="entry name" value="GAF domain-like"/>
    <property type="match status" value="1"/>
</dbReference>
<dbReference type="GO" id="GO:0003677">
    <property type="term" value="F:DNA binding"/>
    <property type="evidence" value="ECO:0007669"/>
    <property type="project" value="UniProtKB-KW"/>
</dbReference>
<dbReference type="EMBL" id="ADNW02000013">
    <property type="protein sequence ID" value="EGD23307.1"/>
    <property type="molecule type" value="Genomic_DNA"/>
</dbReference>
<accession>E9T395</accession>
<keyword evidence="3" id="KW-0804">Transcription</keyword>
<dbReference type="Gene3D" id="1.10.10.10">
    <property type="entry name" value="Winged helix-like DNA-binding domain superfamily/Winged helix DNA-binding domain"/>
    <property type="match status" value="1"/>
</dbReference>
<proteinExistence type="predicted"/>
<dbReference type="Pfam" id="PF09339">
    <property type="entry name" value="HTH_IclR"/>
    <property type="match status" value="1"/>
</dbReference>
<dbReference type="SUPFAM" id="SSF46785">
    <property type="entry name" value="Winged helix' DNA-binding domain"/>
    <property type="match status" value="1"/>
</dbReference>
<evidence type="ECO:0000256" key="2">
    <source>
        <dbReference type="ARBA" id="ARBA00023125"/>
    </source>
</evidence>
<dbReference type="InterPro" id="IPR050707">
    <property type="entry name" value="HTH_MetabolicPath_Reg"/>
</dbReference>
<dbReference type="GO" id="GO:0045892">
    <property type="term" value="P:negative regulation of DNA-templated transcription"/>
    <property type="evidence" value="ECO:0007669"/>
    <property type="project" value="TreeGrafter"/>
</dbReference>
<dbReference type="Gene3D" id="3.30.450.40">
    <property type="match status" value="1"/>
</dbReference>
<sequence>MWSGHTGLVSDEGGIDRSMIGRAFRVLNSFSSERLRMTQSELARRTGLPLPTVHRLCARLVETGALERDGEGRYEIGVRLWELGALAPRAHGLRQVAMPYLEDLYEATRENVQLIVRDGLEALYVERLSARGAVAVVGRAGGRLPLHASSGGLVLLAHGGPNLLGAVLAGGLERFTPHTITSEHRLRQTLDEIRRTGFIVCREHLNIGTLAVAAPVLRPGGEVIASVSVVVRADEDPAPLIPALRAAARGISRGVA</sequence>
<reference evidence="6" key="1">
    <citation type="submission" date="2011-01" db="EMBL/GenBank/DDBJ databases">
        <authorList>
            <person name="Muzny D."/>
            <person name="Qin X."/>
            <person name="Buhay C."/>
            <person name="Dugan-Rocha S."/>
            <person name="Ding Y."/>
            <person name="Chen G."/>
            <person name="Hawes A."/>
            <person name="Holder M."/>
            <person name="Jhangiani S."/>
            <person name="Johnson A."/>
            <person name="Khan Z."/>
            <person name="Li Z."/>
            <person name="Liu W."/>
            <person name="Liu X."/>
            <person name="Perez L."/>
            <person name="Shen H."/>
            <person name="Wang Q."/>
            <person name="Watt J."/>
            <person name="Xi L."/>
            <person name="Xin Y."/>
            <person name="Zhou J."/>
            <person name="Deng J."/>
            <person name="Jiang H."/>
            <person name="Liu Y."/>
            <person name="Qu J."/>
            <person name="Song X.-Z."/>
            <person name="Zhang L."/>
            <person name="Villasana D."/>
            <person name="Johnson A."/>
            <person name="Liu J."/>
            <person name="Liyanage D."/>
            <person name="Lorensuhewa L."/>
            <person name="Robinson T."/>
            <person name="Song A."/>
            <person name="Song B.-B."/>
            <person name="Dinh H."/>
            <person name="Thornton R."/>
            <person name="Coyle M."/>
            <person name="Francisco L."/>
            <person name="Jackson L."/>
            <person name="Javaid M."/>
            <person name="Korchina V."/>
            <person name="Kovar C."/>
            <person name="Mata R."/>
            <person name="Mathew T."/>
            <person name="Ngo R."/>
            <person name="Nguyen L."/>
            <person name="Nguyen N."/>
            <person name="Okwuonu G."/>
            <person name="Ongeri F."/>
            <person name="Pham C."/>
            <person name="Simmons D."/>
            <person name="Wilczek-Boney K."/>
            <person name="Hale W."/>
            <person name="Jakkamsetti A."/>
            <person name="Pham P."/>
            <person name="Ruth R."/>
            <person name="San Lucas F."/>
            <person name="Warren J."/>
            <person name="Zhang J."/>
            <person name="Zhao Z."/>
            <person name="Zhou C."/>
            <person name="Zhu D."/>
            <person name="Lee S."/>
            <person name="Bess C."/>
            <person name="Blankenburg K."/>
            <person name="Forbes L."/>
            <person name="Fu Q."/>
            <person name="Gubbala S."/>
            <person name="Hirani K."/>
            <person name="Jayaseelan J.C."/>
            <person name="Lara F."/>
            <person name="Munidasa M."/>
            <person name="Palculict T."/>
            <person name="Patil S."/>
            <person name="Pu L.-L."/>
            <person name="Saada N."/>
            <person name="Tang L."/>
            <person name="Weissenberger G."/>
            <person name="Zhu Y."/>
            <person name="Hemphill L."/>
            <person name="Shang Y."/>
            <person name="Youmans B."/>
            <person name="Ayvaz T."/>
            <person name="Ross M."/>
            <person name="Santibanez J."/>
            <person name="Aqrawi P."/>
            <person name="Gross S."/>
            <person name="Joshi V."/>
            <person name="Fowler G."/>
            <person name="Nazareth L."/>
            <person name="Reid J."/>
            <person name="Worley K."/>
            <person name="Petrosino J."/>
            <person name="Highlander S."/>
            <person name="Gibbs R."/>
        </authorList>
    </citation>
    <scope>NUCLEOTIDE SEQUENCE [LARGE SCALE GENOMIC DNA]</scope>
    <source>
        <strain evidence="6">ATCC 33707</strain>
    </source>
</reference>
<organism evidence="6 7">
    <name type="scientific">Prescottella equi ATCC 33707</name>
    <dbReference type="NCBI Taxonomy" id="525370"/>
    <lineage>
        <taxon>Bacteria</taxon>
        <taxon>Bacillati</taxon>
        <taxon>Actinomycetota</taxon>
        <taxon>Actinomycetes</taxon>
        <taxon>Mycobacteriales</taxon>
        <taxon>Nocardiaceae</taxon>
        <taxon>Prescottella</taxon>
    </lineage>
</organism>
<keyword evidence="2" id="KW-0238">DNA-binding</keyword>
<name>E9T395_RHOHA</name>
<comment type="caution">
    <text evidence="6">The sequence shown here is derived from an EMBL/GenBank/DDBJ whole genome shotgun (WGS) entry which is preliminary data.</text>
</comment>
<keyword evidence="7" id="KW-1185">Reference proteome</keyword>
<dbReference type="Pfam" id="PF01614">
    <property type="entry name" value="IclR_C"/>
    <property type="match status" value="1"/>
</dbReference>
<protein>
    <submittedName>
        <fullName evidence="6">IclR helix-turn-helix domain protein</fullName>
    </submittedName>
</protein>
<keyword evidence="1" id="KW-0805">Transcription regulation</keyword>
<dbReference type="InterPro" id="IPR036388">
    <property type="entry name" value="WH-like_DNA-bd_sf"/>
</dbReference>
<dbReference type="STRING" id="43767.A6I91_04420"/>
<dbReference type="HOGENOM" id="CLU_062618_7_0_11"/>
<dbReference type="InterPro" id="IPR029016">
    <property type="entry name" value="GAF-like_dom_sf"/>
</dbReference>
<evidence type="ECO:0000313" key="7">
    <source>
        <dbReference type="Proteomes" id="UP000004245"/>
    </source>
</evidence>
<dbReference type="PANTHER" id="PTHR30136">
    <property type="entry name" value="HELIX-TURN-HELIX TRANSCRIPTIONAL REGULATOR, ICLR FAMILY"/>
    <property type="match status" value="1"/>
</dbReference>